<evidence type="ECO:0000256" key="10">
    <source>
        <dbReference type="ARBA" id="ARBA00023201"/>
    </source>
</evidence>
<sequence length="523" mass="61570">MEEISLDDKRPNADGLKNDNNNIDTSNVNHSKPKIANDDDSKQKKTKKERDPDSYKSRFHRVLRTRPHLFIIFVISVAGFCYHFHIALNQYWDYKTTVSITNEDPKDYKFQYPSVTICFQDVVPYYKLIKQFPEYGENVEMIQKEMKMRNDSNFWTNSDTKSFINITGVKLEGIQMHKYFEEKIFRNETIINILEKYSHSEHEECLLDSTPATKYGYKMSACENVSRPVETINGEFRCFSYFLQLDIKNSTSREFDDIFMTSIFISSKTFERRANKVYYISHALNHSRLSHPFERDFRARISIHPSDMIPVPEFYPTISVYQYSRFYVINFHKSISYLLEKPYQTNCFKYDLGNKDALQSHDDCFAKCVMKRYRAKCKCLPRSGLLYRRTLLTPEDRFCGVINKCQFTNYRSECANECQPDCVEEKYDFEKFVDIPFYKHRDLTGIQISRKPILDEVYRHSPAMTFIQLICDFGGLGGLWLGFSIISITTSIISLITKPLERIVIIKSDGEDEKKKSKKSNED</sequence>
<dbReference type="PANTHER" id="PTHR11690">
    <property type="entry name" value="AMILORIDE-SENSITIVE SODIUM CHANNEL-RELATED"/>
    <property type="match status" value="1"/>
</dbReference>
<dbReference type="GO" id="GO:0005886">
    <property type="term" value="C:plasma membrane"/>
    <property type="evidence" value="ECO:0007669"/>
    <property type="project" value="TreeGrafter"/>
</dbReference>
<evidence type="ECO:0000256" key="4">
    <source>
        <dbReference type="ARBA" id="ARBA00022461"/>
    </source>
</evidence>
<evidence type="ECO:0000256" key="7">
    <source>
        <dbReference type="ARBA" id="ARBA00023053"/>
    </source>
</evidence>
<keyword evidence="8 12" id="KW-0406">Ion transport</keyword>
<evidence type="ECO:0000256" key="11">
    <source>
        <dbReference type="ARBA" id="ARBA00023303"/>
    </source>
</evidence>
<keyword evidence="5 12" id="KW-0812">Transmembrane</keyword>
<proteinExistence type="inferred from homology"/>
<dbReference type="OMA" id="HSEHEEC"/>
<evidence type="ECO:0000256" key="14">
    <source>
        <dbReference type="SAM" id="Phobius"/>
    </source>
</evidence>
<evidence type="ECO:0000256" key="5">
    <source>
        <dbReference type="ARBA" id="ARBA00022692"/>
    </source>
</evidence>
<keyword evidence="4 12" id="KW-0894">Sodium channel</keyword>
<evidence type="ECO:0000256" key="2">
    <source>
        <dbReference type="ARBA" id="ARBA00007193"/>
    </source>
</evidence>
<comment type="similarity">
    <text evidence="2 12">Belongs to the amiloride-sensitive sodium channel (TC 1.A.6) family.</text>
</comment>
<reference evidence="15" key="1">
    <citation type="submission" date="2022-12" db="EMBL/GenBank/DDBJ databases">
        <title>Genome assemblies of Blomia tropicalis.</title>
        <authorList>
            <person name="Cui Y."/>
        </authorList>
    </citation>
    <scope>NUCLEOTIDE SEQUENCE</scope>
    <source>
        <tissue evidence="15">Adult mites</tissue>
    </source>
</reference>
<evidence type="ECO:0000256" key="13">
    <source>
        <dbReference type="SAM" id="MobiDB-lite"/>
    </source>
</evidence>
<organism evidence="15 16">
    <name type="scientific">Blomia tropicalis</name>
    <name type="common">Mite</name>
    <dbReference type="NCBI Taxonomy" id="40697"/>
    <lineage>
        <taxon>Eukaryota</taxon>
        <taxon>Metazoa</taxon>
        <taxon>Ecdysozoa</taxon>
        <taxon>Arthropoda</taxon>
        <taxon>Chelicerata</taxon>
        <taxon>Arachnida</taxon>
        <taxon>Acari</taxon>
        <taxon>Acariformes</taxon>
        <taxon>Sarcoptiformes</taxon>
        <taxon>Astigmata</taxon>
        <taxon>Glycyphagoidea</taxon>
        <taxon>Echimyopodidae</taxon>
        <taxon>Blomia</taxon>
    </lineage>
</organism>
<dbReference type="PRINTS" id="PR01078">
    <property type="entry name" value="AMINACHANNEL"/>
</dbReference>
<evidence type="ECO:0000256" key="9">
    <source>
        <dbReference type="ARBA" id="ARBA00023136"/>
    </source>
</evidence>
<comment type="subcellular location">
    <subcellularLocation>
        <location evidence="1">Membrane</location>
        <topology evidence="1">Multi-pass membrane protein</topology>
    </subcellularLocation>
</comment>
<gene>
    <name evidence="15" type="ORF">RDWZM_005236</name>
</gene>
<keyword evidence="6 14" id="KW-1133">Transmembrane helix</keyword>
<evidence type="ECO:0000313" key="16">
    <source>
        <dbReference type="Proteomes" id="UP001142055"/>
    </source>
</evidence>
<feature type="compositionally biased region" description="Low complexity" evidence="13">
    <location>
        <begin position="18"/>
        <end position="29"/>
    </location>
</feature>
<feature type="compositionally biased region" description="Basic and acidic residues" evidence="13">
    <location>
        <begin position="35"/>
        <end position="56"/>
    </location>
</feature>
<evidence type="ECO:0000256" key="3">
    <source>
        <dbReference type="ARBA" id="ARBA00022448"/>
    </source>
</evidence>
<dbReference type="InterPro" id="IPR001873">
    <property type="entry name" value="ENaC"/>
</dbReference>
<evidence type="ECO:0000313" key="15">
    <source>
        <dbReference type="EMBL" id="KAJ6219424.1"/>
    </source>
</evidence>
<dbReference type="AlphaFoldDB" id="A0A9Q0M5M1"/>
<protein>
    <submittedName>
        <fullName evidence="15">Uncharacterized protein</fullName>
    </submittedName>
</protein>
<evidence type="ECO:0000256" key="12">
    <source>
        <dbReference type="RuleBase" id="RU000679"/>
    </source>
</evidence>
<name>A0A9Q0M5M1_BLOTA</name>
<dbReference type="Gene3D" id="1.10.287.770">
    <property type="entry name" value="YojJ-like"/>
    <property type="match status" value="1"/>
</dbReference>
<keyword evidence="3 12" id="KW-0813">Transport</keyword>
<dbReference type="EMBL" id="JAPWDV010000002">
    <property type="protein sequence ID" value="KAJ6219424.1"/>
    <property type="molecule type" value="Genomic_DNA"/>
</dbReference>
<dbReference type="Proteomes" id="UP001142055">
    <property type="component" value="Chromosome 2"/>
</dbReference>
<feature type="transmembrane region" description="Helical" evidence="14">
    <location>
        <begin position="68"/>
        <end position="88"/>
    </location>
</feature>
<keyword evidence="16" id="KW-1185">Reference proteome</keyword>
<keyword evidence="11 12" id="KW-0407">Ion channel</keyword>
<keyword evidence="9 14" id="KW-0472">Membrane</keyword>
<evidence type="ECO:0000256" key="6">
    <source>
        <dbReference type="ARBA" id="ARBA00022989"/>
    </source>
</evidence>
<feature type="region of interest" description="Disordered" evidence="13">
    <location>
        <begin position="1"/>
        <end position="56"/>
    </location>
</feature>
<keyword evidence="10 12" id="KW-0739">Sodium transport</keyword>
<keyword evidence="7" id="KW-0915">Sodium</keyword>
<feature type="transmembrane region" description="Helical" evidence="14">
    <location>
        <begin position="473"/>
        <end position="497"/>
    </location>
</feature>
<dbReference type="GO" id="GO:0015280">
    <property type="term" value="F:ligand-gated sodium channel activity"/>
    <property type="evidence" value="ECO:0007669"/>
    <property type="project" value="TreeGrafter"/>
</dbReference>
<evidence type="ECO:0000256" key="8">
    <source>
        <dbReference type="ARBA" id="ARBA00023065"/>
    </source>
</evidence>
<accession>A0A9Q0M5M1</accession>
<comment type="caution">
    <text evidence="15">The sequence shown here is derived from an EMBL/GenBank/DDBJ whole genome shotgun (WGS) entry which is preliminary data.</text>
</comment>
<feature type="compositionally biased region" description="Basic and acidic residues" evidence="13">
    <location>
        <begin position="1"/>
        <end position="12"/>
    </location>
</feature>
<evidence type="ECO:0000256" key="1">
    <source>
        <dbReference type="ARBA" id="ARBA00004141"/>
    </source>
</evidence>
<dbReference type="Pfam" id="PF00858">
    <property type="entry name" value="ASC"/>
    <property type="match status" value="1"/>
</dbReference>